<comment type="caution">
    <text evidence="4">The sequence shown here is derived from an EMBL/GenBank/DDBJ whole genome shotgun (WGS) entry which is preliminary data.</text>
</comment>
<reference evidence="4 5" key="1">
    <citation type="submission" date="2019-07" db="EMBL/GenBank/DDBJ databases">
        <title>Whole genome shotgun sequence of Skermanella aerolata NBRC 106429.</title>
        <authorList>
            <person name="Hosoyama A."/>
            <person name="Uohara A."/>
            <person name="Ohji S."/>
            <person name="Ichikawa N."/>
        </authorList>
    </citation>
    <scope>NUCLEOTIDE SEQUENCE [LARGE SCALE GENOMIC DNA]</scope>
    <source>
        <strain evidence="4 5">NBRC 106429</strain>
    </source>
</reference>
<dbReference type="GO" id="GO:0016020">
    <property type="term" value="C:membrane"/>
    <property type="evidence" value="ECO:0007669"/>
    <property type="project" value="UniProtKB-UniRule"/>
</dbReference>
<keyword evidence="5" id="KW-1185">Reference proteome</keyword>
<dbReference type="PROSITE" id="PS51123">
    <property type="entry name" value="OMPA_2"/>
    <property type="match status" value="1"/>
</dbReference>
<keyword evidence="1" id="KW-0472">Membrane</keyword>
<dbReference type="InterPro" id="IPR036737">
    <property type="entry name" value="OmpA-like_sf"/>
</dbReference>
<sequence>MPSDPGLTARPIGPGGRPIPPPTGLDPGVTPDLSTGPAPEPPADRPNVPPPEGVQLGTPVVPPAPPGMPPVIAAVPSLPGERPQAAVPPRQGGPAAPPSASDALPSGTEFRVVYPDDMAQTLSPADTSLLNCIAARLREDEITRLEILGYASGTPETNRESRRLSLERALAVRSYLIDQGIRRTRIDVRALGPTASDGPSDRVDLLLVK</sequence>
<evidence type="ECO:0000313" key="5">
    <source>
        <dbReference type="Proteomes" id="UP000321523"/>
    </source>
</evidence>
<dbReference type="AlphaFoldDB" id="A0A512DT11"/>
<organism evidence="4 5">
    <name type="scientific">Skermanella aerolata</name>
    <dbReference type="NCBI Taxonomy" id="393310"/>
    <lineage>
        <taxon>Bacteria</taxon>
        <taxon>Pseudomonadati</taxon>
        <taxon>Pseudomonadota</taxon>
        <taxon>Alphaproteobacteria</taxon>
        <taxon>Rhodospirillales</taxon>
        <taxon>Azospirillaceae</taxon>
        <taxon>Skermanella</taxon>
    </lineage>
</organism>
<accession>A0A512DT11</accession>
<feature type="region of interest" description="Disordered" evidence="2">
    <location>
        <begin position="1"/>
        <end position="105"/>
    </location>
</feature>
<evidence type="ECO:0000256" key="2">
    <source>
        <dbReference type="SAM" id="MobiDB-lite"/>
    </source>
</evidence>
<dbReference type="EMBL" id="BJYZ01000017">
    <property type="protein sequence ID" value="GEO39614.1"/>
    <property type="molecule type" value="Genomic_DNA"/>
</dbReference>
<gene>
    <name evidence="4" type="ORF">SAE02_37620</name>
</gene>
<evidence type="ECO:0000313" key="4">
    <source>
        <dbReference type="EMBL" id="GEO39614.1"/>
    </source>
</evidence>
<evidence type="ECO:0000256" key="1">
    <source>
        <dbReference type="PROSITE-ProRule" id="PRU00473"/>
    </source>
</evidence>
<dbReference type="SUPFAM" id="SSF103088">
    <property type="entry name" value="OmpA-like"/>
    <property type="match status" value="1"/>
</dbReference>
<dbReference type="Proteomes" id="UP000321523">
    <property type="component" value="Unassembled WGS sequence"/>
</dbReference>
<dbReference type="Gene3D" id="3.30.1330.60">
    <property type="entry name" value="OmpA-like domain"/>
    <property type="match status" value="1"/>
</dbReference>
<name>A0A512DT11_9PROT</name>
<protein>
    <recommendedName>
        <fullName evidence="3">OmpA-like domain-containing protein</fullName>
    </recommendedName>
</protein>
<feature type="domain" description="OmpA-like" evidence="3">
    <location>
        <begin position="102"/>
        <end position="209"/>
    </location>
</feature>
<feature type="compositionally biased region" description="Pro residues" evidence="2">
    <location>
        <begin position="60"/>
        <end position="69"/>
    </location>
</feature>
<feature type="compositionally biased region" description="Low complexity" evidence="2">
    <location>
        <begin position="85"/>
        <end position="105"/>
    </location>
</feature>
<proteinExistence type="predicted"/>
<evidence type="ECO:0000259" key="3">
    <source>
        <dbReference type="PROSITE" id="PS51123"/>
    </source>
</evidence>
<dbReference type="InterPro" id="IPR006665">
    <property type="entry name" value="OmpA-like"/>
</dbReference>
<dbReference type="Pfam" id="PF00691">
    <property type="entry name" value="OmpA"/>
    <property type="match status" value="1"/>
</dbReference>